<sequence length="1693" mass="187320">MIERSKDFPTSKANESVRARKRRLLHEQDAERPECQVQHRYSDFRALREKIFEVVDGKDDQMHLVWCSYCNRVLWLMIYGGFPSRFPNRGVVATYTGWHSLLARSRQHKLEQFINEILAAAKDESYRHGNAQCQRFIIVSQLLQNFLLEPHGQALSCNTMTTFSEMAAKTEVIVLDDSSDASSGSETWRASASTTPPTSPAPRRRRAQSIGYNDAVKAALAMAAAFTVEKTAEKEKKAAPAPPLLATKTKKKTKKRPTSSDKRPVQFKPREKDRGTNSHKIEHRQKATEKRRSTGSLKPTRRSKLDSSILSCSSDSDSNSSSDSSLSSDSRCKPKSSSFLHRPTSASGGNARPKAKDRRRAKSNKNNRREEEVSAQNKQPAEVVDLLSSSSSSSSDSSRGRRSRVSSMASVSSLTSSDSESLPETHIQSGKNQLMLNDRVQMGNKPRPDSQSGQHGKTTEPADRPRFASHSNSYQTSKSSGTVRPEKRKRVKSQMRRESTSVNNNGGKIQADQSTKRKTHTKKPTPISLQARRTLRKPATATRSDPLSLLSSSSSSSAISSSPDSSPRPTPPRKSAAVSPASAPHVWEGEMDVFGRYRCRKSVSGNSSTPSRHAWPVSPMSASAVAAKSMPSRTPSTSPSPRKKRRVVSDFNIDHMALDNLQAQERELAWIRSQHKQALNLSRPSKPVDHKDKVHREVIEVDGHSSVHDVTCSMEGGAHGEQKKIEVKSSDPVGPAPVISHTEILHPTSYRGVFFDKAPPNLLSIRDHVCSAPFESDCDHPLTFYDETDTLISHCAILESFGKPTQCISSVFPTEVAKPQSDVTLSVSSLVTAHLPIIRRCHQRKVQAIVSEARQKVSAYQAALKKHRRVRREMTPHILPRSRAEKHAVKQLKTLQHACALGVGDLSFQMGRGESYVREKTLSSLVQINRSVLVRPLRKYTTSVGLRLNYRVDDDPILRYTATTRPSGGGNVGELSKKYGLRIGNVADEEVVEYVLRLVIGRLGDSEQVFHALKSELDFSQAYTAYSELKKLHDARQRAKARLDHVEKLGHDGVHTRDADVAALVNLMEQSSLSKVSRARSLSRRLQPPICSLESSIVDGLVDSASAGIAALGLRATDSYNELVDVYCGSFCRMCYTYNCHEHGGDHPLPARRVDPAYPRVGVAPRAACGDDSVEDACDVTMCGSSSDEEVVYLGRETNSTKPMLDPSEYVDASHVPLVTRKMRSFLSTSSVCDKLCWKVGDVKSVKGEGNGIPAVALGVLRKLRETMGDNSCLLAAVVGSVSCGEVHQWIKKEKASGEYGTASRRTRNWKRGRQSGGSNHELVQRTRNQRLQDRGTANHEYEPCMHEGMCDSTGCSCMKRDHMCEKACACSRDCPNRFEGCSCSPGECRTSKCPCFTALRECDPDVCVSCGASELAVYSTVMDGTCARTTCGNMNVILRRHKRLGMSFSSIHGYGMYALERILASEFVYEYNGAVLSQDEAERRGLIYDKMEMSYLFDLNEDAVLDALRDGNKSKFINHEGDTPNCTAKVVSVSGVHHITIWALCDIAVGEELVFDYGYKRNVGPDWSQRRGWYILFMGVYYGSFCRMCYTYNCHEHGGDHPLPARRVDPAYPRVGVAPRAACGDDSVEDACDVTMCGSSSDEEVVYLGRETNSTKPMLDPSEYVDASHVPLVTRKMRSFLSTSSVCDKLCC</sequence>
<feature type="domain" description="SET" evidence="9">
    <location>
        <begin position="1443"/>
        <end position="1559"/>
    </location>
</feature>
<evidence type="ECO:0000256" key="6">
    <source>
        <dbReference type="ARBA" id="ARBA00048568"/>
    </source>
</evidence>
<feature type="compositionally biased region" description="Basic and acidic residues" evidence="7">
    <location>
        <begin position="258"/>
        <end position="292"/>
    </location>
</feature>
<dbReference type="InterPro" id="IPR041355">
    <property type="entry name" value="Pre-SET_CXC"/>
</dbReference>
<feature type="compositionally biased region" description="Low complexity" evidence="7">
    <location>
        <begin position="614"/>
        <end position="640"/>
    </location>
</feature>
<evidence type="ECO:0000259" key="10">
    <source>
        <dbReference type="PROSITE" id="PS51633"/>
    </source>
</evidence>
<dbReference type="GO" id="GO:0005634">
    <property type="term" value="C:nucleus"/>
    <property type="evidence" value="ECO:0007669"/>
    <property type="project" value="TreeGrafter"/>
</dbReference>
<feature type="compositionally biased region" description="Low complexity" evidence="7">
    <location>
        <begin position="573"/>
        <end position="583"/>
    </location>
</feature>
<proteinExistence type="predicted"/>
<organism evidence="11 12">
    <name type="scientific">Phytophthora citrophthora</name>
    <dbReference type="NCBI Taxonomy" id="4793"/>
    <lineage>
        <taxon>Eukaryota</taxon>
        <taxon>Sar</taxon>
        <taxon>Stramenopiles</taxon>
        <taxon>Oomycota</taxon>
        <taxon>Peronosporomycetes</taxon>
        <taxon>Peronosporales</taxon>
        <taxon>Peronosporaceae</taxon>
        <taxon>Phytophthora</taxon>
    </lineage>
</organism>
<dbReference type="SUPFAM" id="SSF64268">
    <property type="entry name" value="PX domain"/>
    <property type="match status" value="1"/>
</dbReference>
<feature type="region of interest" description="Disordered" evidence="7">
    <location>
        <begin position="602"/>
        <end position="644"/>
    </location>
</feature>
<dbReference type="SMART" id="SM01114">
    <property type="entry name" value="CXC"/>
    <property type="match status" value="1"/>
</dbReference>
<dbReference type="GO" id="GO:0035091">
    <property type="term" value="F:phosphatidylinositol binding"/>
    <property type="evidence" value="ECO:0007669"/>
    <property type="project" value="InterPro"/>
</dbReference>
<dbReference type="GO" id="GO:0032259">
    <property type="term" value="P:methylation"/>
    <property type="evidence" value="ECO:0007669"/>
    <property type="project" value="UniProtKB-KW"/>
</dbReference>
<evidence type="ECO:0000313" key="12">
    <source>
        <dbReference type="Proteomes" id="UP001259832"/>
    </source>
</evidence>
<dbReference type="PANTHER" id="PTHR45747:SF4">
    <property type="entry name" value="HISTONE-LYSINE N-METHYLTRANSFERASE E(Z)"/>
    <property type="match status" value="1"/>
</dbReference>
<evidence type="ECO:0000256" key="7">
    <source>
        <dbReference type="SAM" id="MobiDB-lite"/>
    </source>
</evidence>
<keyword evidence="5" id="KW-0804">Transcription</keyword>
<dbReference type="InterPro" id="IPR033467">
    <property type="entry name" value="Tesmin/TSO1-like_CXC"/>
</dbReference>
<reference evidence="11" key="1">
    <citation type="submission" date="2023-08" db="EMBL/GenBank/DDBJ databases">
        <title>Reference Genome Resource for the Citrus Pathogen Phytophthora citrophthora.</title>
        <authorList>
            <person name="Moller H."/>
            <person name="Coetzee B."/>
            <person name="Rose L.J."/>
            <person name="Van Niekerk J.M."/>
        </authorList>
    </citation>
    <scope>NUCLEOTIDE SEQUENCE</scope>
    <source>
        <strain evidence="11">STE-U-9442</strain>
    </source>
</reference>
<keyword evidence="2" id="KW-0808">Transferase</keyword>
<evidence type="ECO:0000256" key="1">
    <source>
        <dbReference type="ARBA" id="ARBA00022603"/>
    </source>
</evidence>
<evidence type="ECO:0000256" key="3">
    <source>
        <dbReference type="ARBA" id="ARBA00022691"/>
    </source>
</evidence>
<dbReference type="Proteomes" id="UP001259832">
    <property type="component" value="Unassembled WGS sequence"/>
</dbReference>
<feature type="compositionally biased region" description="Low complexity" evidence="7">
    <location>
        <begin position="383"/>
        <end position="397"/>
    </location>
</feature>
<dbReference type="PROSITE" id="PS50280">
    <property type="entry name" value="SET"/>
    <property type="match status" value="1"/>
</dbReference>
<feature type="compositionally biased region" description="Basic residues" evidence="7">
    <location>
        <begin position="353"/>
        <end position="366"/>
    </location>
</feature>
<dbReference type="GO" id="GO:0031507">
    <property type="term" value="P:heterochromatin formation"/>
    <property type="evidence" value="ECO:0007669"/>
    <property type="project" value="TreeGrafter"/>
</dbReference>
<evidence type="ECO:0000259" key="9">
    <source>
        <dbReference type="PROSITE" id="PS50280"/>
    </source>
</evidence>
<evidence type="ECO:0000313" key="11">
    <source>
        <dbReference type="EMBL" id="KAK1946047.1"/>
    </source>
</evidence>
<dbReference type="SMART" id="SM00317">
    <property type="entry name" value="SET"/>
    <property type="match status" value="1"/>
</dbReference>
<evidence type="ECO:0000259" key="8">
    <source>
        <dbReference type="PROSITE" id="PS50195"/>
    </source>
</evidence>
<accession>A0AAD9GWN3</accession>
<gene>
    <name evidence="11" type="ORF">P3T76_003095</name>
</gene>
<feature type="domain" description="PX" evidence="8">
    <location>
        <begin position="1"/>
        <end position="154"/>
    </location>
</feature>
<dbReference type="InterPro" id="IPR046341">
    <property type="entry name" value="SET_dom_sf"/>
</dbReference>
<keyword evidence="1" id="KW-0489">Methyltransferase</keyword>
<feature type="region of interest" description="Disordered" evidence="7">
    <location>
        <begin position="1301"/>
        <end position="1333"/>
    </location>
</feature>
<comment type="caution">
    <text evidence="11">The sequence shown here is derived from an EMBL/GenBank/DDBJ whole genome shotgun (WGS) entry which is preliminary data.</text>
</comment>
<feature type="region of interest" description="Disordered" evidence="7">
    <location>
        <begin position="1"/>
        <end position="20"/>
    </location>
</feature>
<dbReference type="InterPro" id="IPR026489">
    <property type="entry name" value="CXC_dom"/>
</dbReference>
<feature type="compositionally biased region" description="Basic and acidic residues" evidence="7">
    <location>
        <begin position="457"/>
        <end position="466"/>
    </location>
</feature>
<keyword evidence="3" id="KW-0949">S-adenosyl-L-methionine</keyword>
<dbReference type="GO" id="GO:0140951">
    <property type="term" value="F:histone H3K27 trimethyltransferase activity"/>
    <property type="evidence" value="ECO:0007669"/>
    <property type="project" value="UniProtKB-EC"/>
</dbReference>
<evidence type="ECO:0000256" key="2">
    <source>
        <dbReference type="ARBA" id="ARBA00022679"/>
    </source>
</evidence>
<dbReference type="GO" id="GO:0003682">
    <property type="term" value="F:chromatin binding"/>
    <property type="evidence" value="ECO:0007669"/>
    <property type="project" value="TreeGrafter"/>
</dbReference>
<dbReference type="InterPro" id="IPR045318">
    <property type="entry name" value="EZH1/2-like"/>
</dbReference>
<feature type="region of interest" description="Disordered" evidence="7">
    <location>
        <begin position="183"/>
        <end position="206"/>
    </location>
</feature>
<dbReference type="PROSITE" id="PS51633">
    <property type="entry name" value="CXC"/>
    <property type="match status" value="1"/>
</dbReference>
<comment type="catalytic activity">
    <reaction evidence="6">
        <text>L-lysyl(27)-[histone H3] + 3 S-adenosyl-L-methionine = N(6),N(6),N(6)-trimethyl-L-lysyl(27)-[histone H3] + 3 S-adenosyl-L-homocysteine + 3 H(+)</text>
        <dbReference type="Rhea" id="RHEA:60292"/>
        <dbReference type="Rhea" id="RHEA-COMP:15535"/>
        <dbReference type="Rhea" id="RHEA-COMP:15548"/>
        <dbReference type="ChEBI" id="CHEBI:15378"/>
        <dbReference type="ChEBI" id="CHEBI:29969"/>
        <dbReference type="ChEBI" id="CHEBI:57856"/>
        <dbReference type="ChEBI" id="CHEBI:59789"/>
        <dbReference type="ChEBI" id="CHEBI:61961"/>
        <dbReference type="EC" id="2.1.1.356"/>
    </reaction>
</comment>
<feature type="compositionally biased region" description="Basic residues" evidence="7">
    <location>
        <begin position="1305"/>
        <end position="1314"/>
    </location>
</feature>
<dbReference type="PROSITE" id="PS50195">
    <property type="entry name" value="PX"/>
    <property type="match status" value="1"/>
</dbReference>
<feature type="compositionally biased region" description="Polar residues" evidence="7">
    <location>
        <begin position="500"/>
        <end position="513"/>
    </location>
</feature>
<feature type="compositionally biased region" description="Polar residues" evidence="7">
    <location>
        <begin position="469"/>
        <end position="482"/>
    </location>
</feature>
<feature type="compositionally biased region" description="Low complexity" evidence="7">
    <location>
        <begin position="306"/>
        <end position="329"/>
    </location>
</feature>
<dbReference type="InterPro" id="IPR036871">
    <property type="entry name" value="PX_dom_sf"/>
</dbReference>
<feature type="compositionally biased region" description="Low complexity" evidence="7">
    <location>
        <begin position="543"/>
        <end position="565"/>
    </location>
</feature>
<dbReference type="SUPFAM" id="SSF82199">
    <property type="entry name" value="SET domain"/>
    <property type="match status" value="1"/>
</dbReference>
<evidence type="ECO:0000256" key="5">
    <source>
        <dbReference type="ARBA" id="ARBA00023163"/>
    </source>
</evidence>
<feature type="compositionally biased region" description="Low complexity" evidence="7">
    <location>
        <begin position="405"/>
        <end position="422"/>
    </location>
</feature>
<dbReference type="PANTHER" id="PTHR45747">
    <property type="entry name" value="HISTONE-LYSINE N-METHYLTRANSFERASE E(Z)"/>
    <property type="match status" value="1"/>
</dbReference>
<keyword evidence="12" id="KW-1185">Reference proteome</keyword>
<feature type="compositionally biased region" description="Polar residues" evidence="7">
    <location>
        <begin position="426"/>
        <end position="435"/>
    </location>
</feature>
<keyword evidence="4" id="KW-0805">Transcription regulation</keyword>
<dbReference type="Pfam" id="PF18264">
    <property type="entry name" value="preSET_CXC"/>
    <property type="match status" value="1"/>
</dbReference>
<name>A0AAD9GWN3_9STRA</name>
<evidence type="ECO:0000256" key="4">
    <source>
        <dbReference type="ARBA" id="ARBA00023015"/>
    </source>
</evidence>
<dbReference type="InterPro" id="IPR001683">
    <property type="entry name" value="PX_dom"/>
</dbReference>
<dbReference type="InterPro" id="IPR001214">
    <property type="entry name" value="SET_dom"/>
</dbReference>
<dbReference type="Pfam" id="PF00856">
    <property type="entry name" value="SET"/>
    <property type="match status" value="1"/>
</dbReference>
<feature type="region of interest" description="Disordered" evidence="7">
    <location>
        <begin position="233"/>
        <end position="583"/>
    </location>
</feature>
<dbReference type="Gene3D" id="2.170.270.10">
    <property type="entry name" value="SET domain"/>
    <property type="match status" value="1"/>
</dbReference>
<feature type="compositionally biased region" description="Basic residues" evidence="7">
    <location>
        <begin position="248"/>
        <end position="257"/>
    </location>
</feature>
<dbReference type="EMBL" id="JASMQC010000004">
    <property type="protein sequence ID" value="KAK1946047.1"/>
    <property type="molecule type" value="Genomic_DNA"/>
</dbReference>
<protein>
    <submittedName>
        <fullName evidence="11">Histone-lysine N-methyltransferase E(Z)</fullName>
    </submittedName>
</protein>
<feature type="domain" description="CXC" evidence="10">
    <location>
        <begin position="1327"/>
        <end position="1428"/>
    </location>
</feature>